<dbReference type="Gene3D" id="3.30.70.260">
    <property type="match status" value="1"/>
</dbReference>
<name>A0A2U1NAM8_ARTAN</name>
<protein>
    <recommendedName>
        <fullName evidence="1">COI1 F-box domain-containing protein</fullName>
    </recommendedName>
</protein>
<dbReference type="SUPFAM" id="SSF52047">
    <property type="entry name" value="RNI-like"/>
    <property type="match status" value="1"/>
</dbReference>
<dbReference type="Gene3D" id="3.80.10.10">
    <property type="entry name" value="Ribonuclease Inhibitor"/>
    <property type="match status" value="1"/>
</dbReference>
<keyword evidence="3" id="KW-1185">Reference proteome</keyword>
<dbReference type="EMBL" id="PKPP01003218">
    <property type="protein sequence ID" value="PWA70560.1"/>
    <property type="molecule type" value="Genomic_DNA"/>
</dbReference>
<dbReference type="PANTHER" id="PTHR13318:SF28">
    <property type="entry name" value="CORONATINE-INSENSITIVE PROTEIN HOMOLOG 2"/>
    <property type="match status" value="1"/>
</dbReference>
<dbReference type="OrthoDB" id="550575at2759"/>
<dbReference type="Gene3D" id="1.20.1280.50">
    <property type="match status" value="1"/>
</dbReference>
<reference evidence="2 3" key="1">
    <citation type="journal article" date="2018" name="Mol. Plant">
        <title>The genome of Artemisia annua provides insight into the evolution of Asteraceae family and artemisinin biosynthesis.</title>
        <authorList>
            <person name="Shen Q."/>
            <person name="Zhang L."/>
            <person name="Liao Z."/>
            <person name="Wang S."/>
            <person name="Yan T."/>
            <person name="Shi P."/>
            <person name="Liu M."/>
            <person name="Fu X."/>
            <person name="Pan Q."/>
            <person name="Wang Y."/>
            <person name="Lv Z."/>
            <person name="Lu X."/>
            <person name="Zhang F."/>
            <person name="Jiang W."/>
            <person name="Ma Y."/>
            <person name="Chen M."/>
            <person name="Hao X."/>
            <person name="Li L."/>
            <person name="Tang Y."/>
            <person name="Lv G."/>
            <person name="Zhou Y."/>
            <person name="Sun X."/>
            <person name="Brodelius P.E."/>
            <person name="Rose J.K.C."/>
            <person name="Tang K."/>
        </authorList>
    </citation>
    <scope>NUCLEOTIDE SEQUENCE [LARGE SCALE GENOMIC DNA]</scope>
    <source>
        <strain evidence="3">cv. Huhao1</strain>
        <tissue evidence="2">Leaf</tissue>
    </source>
</reference>
<evidence type="ECO:0000259" key="1">
    <source>
        <dbReference type="Pfam" id="PF18511"/>
    </source>
</evidence>
<dbReference type="PANTHER" id="PTHR13318">
    <property type="entry name" value="PARTNER OF PAIRED, ISOFORM B-RELATED"/>
    <property type="match status" value="1"/>
</dbReference>
<dbReference type="InterPro" id="IPR032675">
    <property type="entry name" value="LRR_dom_sf"/>
</dbReference>
<proteinExistence type="predicted"/>
<dbReference type="GO" id="GO:0031146">
    <property type="term" value="P:SCF-dependent proteasomal ubiquitin-dependent protein catabolic process"/>
    <property type="evidence" value="ECO:0007669"/>
    <property type="project" value="TreeGrafter"/>
</dbReference>
<dbReference type="Proteomes" id="UP000245207">
    <property type="component" value="Unassembled WGS sequence"/>
</dbReference>
<dbReference type="SMART" id="SM00367">
    <property type="entry name" value="LRR_CC"/>
    <property type="match status" value="3"/>
</dbReference>
<feature type="domain" description="COI1 F-box" evidence="1">
    <location>
        <begin position="2"/>
        <end position="38"/>
    </location>
</feature>
<dbReference type="STRING" id="35608.A0A2U1NAM8"/>
<dbReference type="InterPro" id="IPR006553">
    <property type="entry name" value="Leu-rich_rpt_Cys-con_subtyp"/>
</dbReference>
<dbReference type="AlphaFoldDB" id="A0A2U1NAM8"/>
<dbReference type="Pfam" id="PF18511">
    <property type="entry name" value="F-box_5"/>
    <property type="match status" value="1"/>
</dbReference>
<accession>A0A2U1NAM8</accession>
<comment type="caution">
    <text evidence="2">The sequence shown here is derived from an EMBL/GenBank/DDBJ whole genome shotgun (WGS) entry which is preliminary data.</text>
</comment>
<gene>
    <name evidence="2" type="ORF">CTI12_AA287590</name>
</gene>
<evidence type="ECO:0000313" key="3">
    <source>
        <dbReference type="Proteomes" id="UP000245207"/>
    </source>
</evidence>
<dbReference type="GO" id="GO:0019005">
    <property type="term" value="C:SCF ubiquitin ligase complex"/>
    <property type="evidence" value="ECO:0007669"/>
    <property type="project" value="TreeGrafter"/>
</dbReference>
<sequence>METVLDCVIPYIHDGNDLNSISFVSRKFYELDCITRKHVTVHLHYAPSPFRLNQRFPFLESLTLKGFPDDFEYGHRTADVTPWIREIAVSFKCLKALHIRRLFICDSNIELLAKTRGNDLRSLKIYKCTEISENGVMYISIYCDKLTTLCLSLFSFDYDSAKWLHELALRNTGIETFSLEMYERHGSYYEDIAPLLKSCGKSLVSLRIKGDYGDDTTDTFSYAVNLKHLFLPINFEFNVDYGSFKFPPTIRCLGIDELSETSAPFVLPLFNQLRELELECLRFDDPFQCSFLQRCPNLEVLCAKHVRDPLHKGLQLVSQFLKKLRKLTFNSGTPTGLIAVAQGCPNMENLHVKLTDISNEALECIGSNLRNLSDFDMEVGEIRNNTTRDLLLDNGTRAMLVGCTKLEKLGIHLYATAYLSDVGLGFIGKYGVNLRFLSLTRIGESDGGLLELSKGCPKLRKLRMIYCPFSKQAVTGFVFNIHSLRYSWGIIHGRTYTEFFATRPNFKVSTIAAQVLTKPKSYLTLAERLGKLAGQLLAGGSCMKSAKVTHAIGRAPNDLDARLLRTMVAKGIRISEERVILHGSSKKPLDIIQIQISDVESFFASAISESRDIRVEGKLIDGVPHLTKLGAFEVVVSLIGYRHIILCRQVDQPARTIRIIRSILDDENKVYVRFTSVGRTPIAQQAVMVIVVDREPTEKALKRISKIPAVKEALSDWSPQASCFDVDVSLMFTGDYLP</sequence>
<evidence type="ECO:0000313" key="2">
    <source>
        <dbReference type="EMBL" id="PWA70560.1"/>
    </source>
</evidence>
<organism evidence="2 3">
    <name type="scientific">Artemisia annua</name>
    <name type="common">Sweet wormwood</name>
    <dbReference type="NCBI Taxonomy" id="35608"/>
    <lineage>
        <taxon>Eukaryota</taxon>
        <taxon>Viridiplantae</taxon>
        <taxon>Streptophyta</taxon>
        <taxon>Embryophyta</taxon>
        <taxon>Tracheophyta</taxon>
        <taxon>Spermatophyta</taxon>
        <taxon>Magnoliopsida</taxon>
        <taxon>eudicotyledons</taxon>
        <taxon>Gunneridae</taxon>
        <taxon>Pentapetalae</taxon>
        <taxon>asterids</taxon>
        <taxon>campanulids</taxon>
        <taxon>Asterales</taxon>
        <taxon>Asteraceae</taxon>
        <taxon>Asteroideae</taxon>
        <taxon>Anthemideae</taxon>
        <taxon>Artemisiinae</taxon>
        <taxon>Artemisia</taxon>
    </lineage>
</organism>
<dbReference type="InterPro" id="IPR041567">
    <property type="entry name" value="COI1_F-box"/>
</dbReference>